<proteinExistence type="predicted"/>
<feature type="compositionally biased region" description="Gly residues" evidence="1">
    <location>
        <begin position="1"/>
        <end position="18"/>
    </location>
</feature>
<accession>A0A4Z2H1W3</accession>
<dbReference type="Proteomes" id="UP000314294">
    <property type="component" value="Unassembled WGS sequence"/>
</dbReference>
<evidence type="ECO:0000313" key="2">
    <source>
        <dbReference type="EMBL" id="TNN59440.1"/>
    </source>
</evidence>
<name>A0A4Z2H1W3_9TELE</name>
<reference evidence="2 3" key="1">
    <citation type="submission" date="2019-03" db="EMBL/GenBank/DDBJ databases">
        <title>First draft genome of Liparis tanakae, snailfish: a comprehensive survey of snailfish specific genes.</title>
        <authorList>
            <person name="Kim W."/>
            <person name="Song I."/>
            <person name="Jeong J.-H."/>
            <person name="Kim D."/>
            <person name="Kim S."/>
            <person name="Ryu S."/>
            <person name="Song J.Y."/>
            <person name="Lee S.K."/>
        </authorList>
    </citation>
    <scope>NUCLEOTIDE SEQUENCE [LARGE SCALE GENOMIC DNA]</scope>
    <source>
        <tissue evidence="2">Muscle</tissue>
    </source>
</reference>
<protein>
    <submittedName>
        <fullName evidence="2">Uncharacterized protein</fullName>
    </submittedName>
</protein>
<feature type="compositionally biased region" description="Basic and acidic residues" evidence="1">
    <location>
        <begin position="59"/>
        <end position="71"/>
    </location>
</feature>
<feature type="region of interest" description="Disordered" evidence="1">
    <location>
        <begin position="55"/>
        <end position="75"/>
    </location>
</feature>
<keyword evidence="3" id="KW-1185">Reference proteome</keyword>
<evidence type="ECO:0000313" key="3">
    <source>
        <dbReference type="Proteomes" id="UP000314294"/>
    </source>
</evidence>
<evidence type="ECO:0000256" key="1">
    <source>
        <dbReference type="SAM" id="MobiDB-lite"/>
    </source>
</evidence>
<dbReference type="AlphaFoldDB" id="A0A4Z2H1W3"/>
<dbReference type="EMBL" id="SRLO01000356">
    <property type="protein sequence ID" value="TNN59440.1"/>
    <property type="molecule type" value="Genomic_DNA"/>
</dbReference>
<comment type="caution">
    <text evidence="2">The sequence shown here is derived from an EMBL/GenBank/DDBJ whole genome shotgun (WGS) entry which is preliminary data.</text>
</comment>
<feature type="region of interest" description="Disordered" evidence="1">
    <location>
        <begin position="1"/>
        <end position="21"/>
    </location>
</feature>
<organism evidence="2 3">
    <name type="scientific">Liparis tanakae</name>
    <name type="common">Tanaka's snailfish</name>
    <dbReference type="NCBI Taxonomy" id="230148"/>
    <lineage>
        <taxon>Eukaryota</taxon>
        <taxon>Metazoa</taxon>
        <taxon>Chordata</taxon>
        <taxon>Craniata</taxon>
        <taxon>Vertebrata</taxon>
        <taxon>Euteleostomi</taxon>
        <taxon>Actinopterygii</taxon>
        <taxon>Neopterygii</taxon>
        <taxon>Teleostei</taxon>
        <taxon>Neoteleostei</taxon>
        <taxon>Acanthomorphata</taxon>
        <taxon>Eupercaria</taxon>
        <taxon>Perciformes</taxon>
        <taxon>Cottioidei</taxon>
        <taxon>Cottales</taxon>
        <taxon>Liparidae</taxon>
        <taxon>Liparis</taxon>
    </lineage>
</organism>
<sequence length="110" mass="11986">MTGDTEGVGVGGGGGGGLKPQRSIWEEADLISHFTPRPSEGKAISIWATTTRNNVLHPEATRPKTSSEPESIHYSSGSIPPYDIWDYFRDRPPRNSVENEAKHVFVPVAV</sequence>
<gene>
    <name evidence="2" type="ORF">EYF80_030355</name>
</gene>